<name>A0AAR5PT22_DENPD</name>
<reference evidence="1" key="2">
    <citation type="submission" date="2024-08" db="UniProtKB">
        <authorList>
            <consortium name="EnsemblMetazoa"/>
        </authorList>
    </citation>
    <scope>IDENTIFICATION</scope>
</reference>
<dbReference type="EnsemblMetazoa" id="XM_019908523.1">
    <property type="protein sequence ID" value="XP_019764082.1"/>
    <property type="gene ID" value="LOC109540237"/>
</dbReference>
<reference evidence="2" key="1">
    <citation type="journal article" date="2013" name="Genome Biol.">
        <title>Draft genome of the mountain pine beetle, Dendroctonus ponderosae Hopkins, a major forest pest.</title>
        <authorList>
            <person name="Keeling C.I."/>
            <person name="Yuen M.M."/>
            <person name="Liao N.Y."/>
            <person name="Docking T.R."/>
            <person name="Chan S.K."/>
            <person name="Taylor G.A."/>
            <person name="Palmquist D.L."/>
            <person name="Jackman S.D."/>
            <person name="Nguyen A."/>
            <person name="Li M."/>
            <person name="Henderson H."/>
            <person name="Janes J.K."/>
            <person name="Zhao Y."/>
            <person name="Pandoh P."/>
            <person name="Moore R."/>
            <person name="Sperling F.A."/>
            <person name="Huber D.P."/>
            <person name="Birol I."/>
            <person name="Jones S.J."/>
            <person name="Bohlmann J."/>
        </authorList>
    </citation>
    <scope>NUCLEOTIDE SEQUENCE</scope>
</reference>
<sequence>MSKSVVFFSGNQSGRHEYGTGFIIKEQLITVFCALNLSDILCYIRIKTYWYHISLLSVYVPAEDMDEVTKDPFYDLLERTVEILPKQDIIGLCPTKNRQRNNLVPAIGQHSLHNISNCDGQRLI</sequence>
<dbReference type="Proteomes" id="UP000019118">
    <property type="component" value="Unassembled WGS sequence"/>
</dbReference>
<evidence type="ECO:0000313" key="2">
    <source>
        <dbReference type="Proteomes" id="UP000019118"/>
    </source>
</evidence>
<protein>
    <submittedName>
        <fullName evidence="1">Uncharacterized protein</fullName>
    </submittedName>
</protein>
<keyword evidence="2" id="KW-1185">Reference proteome</keyword>
<evidence type="ECO:0000313" key="1">
    <source>
        <dbReference type="EnsemblMetazoa" id="XP_019764082.1"/>
    </source>
</evidence>
<proteinExistence type="predicted"/>
<organism evidence="1 2">
    <name type="scientific">Dendroctonus ponderosae</name>
    <name type="common">Mountain pine beetle</name>
    <dbReference type="NCBI Taxonomy" id="77166"/>
    <lineage>
        <taxon>Eukaryota</taxon>
        <taxon>Metazoa</taxon>
        <taxon>Ecdysozoa</taxon>
        <taxon>Arthropoda</taxon>
        <taxon>Hexapoda</taxon>
        <taxon>Insecta</taxon>
        <taxon>Pterygota</taxon>
        <taxon>Neoptera</taxon>
        <taxon>Endopterygota</taxon>
        <taxon>Coleoptera</taxon>
        <taxon>Polyphaga</taxon>
        <taxon>Cucujiformia</taxon>
        <taxon>Curculionidae</taxon>
        <taxon>Scolytinae</taxon>
        <taxon>Dendroctonus</taxon>
    </lineage>
</organism>
<accession>A0AAR5PT22</accession>
<dbReference type="AlphaFoldDB" id="A0AAR5PT22"/>